<proteinExistence type="predicted"/>
<gene>
    <name evidence="2" type="ORF">FEJ81_04270</name>
</gene>
<reference evidence="3" key="1">
    <citation type="submission" date="2019-05" db="EMBL/GenBank/DDBJ databases">
        <title>Genome sequence and methylation pattern of the halophilic Archaeon Natrinema versiforme BOL5-4.</title>
        <authorList>
            <person name="DasSarma P."/>
            <person name="Anton B.P."/>
            <person name="DasSarma S.L."/>
            <person name="Martinez F.L."/>
            <person name="Guzman D."/>
            <person name="Roberts R.J."/>
            <person name="DasSarma S."/>
        </authorList>
    </citation>
    <scope>NUCLEOTIDE SEQUENCE [LARGE SCALE GENOMIC DNA]</scope>
    <source>
        <strain evidence="3">BOL5-4</strain>
    </source>
</reference>
<dbReference type="KEGG" id="nvr:FEJ81_04270"/>
<dbReference type="InterPro" id="IPR018391">
    <property type="entry name" value="PQQ_b-propeller_rpt"/>
</dbReference>
<dbReference type="SUPFAM" id="SSF50998">
    <property type="entry name" value="Quinoprotein alcohol dehydrogenase-like"/>
    <property type="match status" value="2"/>
</dbReference>
<dbReference type="AlphaFoldDB" id="A0A4V1FZA3"/>
<dbReference type="SMART" id="SM00564">
    <property type="entry name" value="PQQ"/>
    <property type="match status" value="6"/>
</dbReference>
<dbReference type="InterPro" id="IPR015943">
    <property type="entry name" value="WD40/YVTN_repeat-like_dom_sf"/>
</dbReference>
<accession>A0A4V1FZA3</accession>
<organism evidence="2 3">
    <name type="scientific">Natrinema versiforme</name>
    <dbReference type="NCBI Taxonomy" id="88724"/>
    <lineage>
        <taxon>Archaea</taxon>
        <taxon>Methanobacteriati</taxon>
        <taxon>Methanobacteriota</taxon>
        <taxon>Stenosarchaea group</taxon>
        <taxon>Halobacteria</taxon>
        <taxon>Halobacteriales</taxon>
        <taxon>Natrialbaceae</taxon>
        <taxon>Natrinema</taxon>
    </lineage>
</organism>
<evidence type="ECO:0000313" key="3">
    <source>
        <dbReference type="Proteomes" id="UP000302218"/>
    </source>
</evidence>
<name>A0A4V1FZA3_9EURY</name>
<evidence type="ECO:0000313" key="2">
    <source>
        <dbReference type="EMBL" id="QCS41604.1"/>
    </source>
</evidence>
<dbReference type="InterPro" id="IPR002372">
    <property type="entry name" value="PQQ_rpt_dom"/>
</dbReference>
<feature type="domain" description="Pyrrolo-quinoline quinone repeat" evidence="1">
    <location>
        <begin position="184"/>
        <end position="324"/>
    </location>
</feature>
<evidence type="ECO:0000259" key="1">
    <source>
        <dbReference type="Pfam" id="PF13360"/>
    </source>
</evidence>
<dbReference type="Proteomes" id="UP000302218">
    <property type="component" value="Chromosome"/>
</dbReference>
<sequence length="403" mass="43573">MDDRSIRTRRGWLASCLGATAGISGLAGCMNDDKSNNKDSGTGDELPASEWPMYGVDPQNTGYHPTATGPTGDDVELNTVFESEGVISNSPAIVDETLYVAADNHLHAVDLPSGDLEWKEEVNASPTAHPAVGKGVYAGTKDGIVAIDRDGEEVLWREDIGISSINPVIAGDAVIGTQNLLLHRFDPENGDETTLHNMRNHQGRGPHTNVPAFNNGSVYFAGENTLYAVDSENGEIEWRFKNPNEEPLGESNPAVADGTVYVGGEDQRLYAIDAENGEEEWSIGIDARVECSPSIANGTVYFGGAGTGAQKFFAVDIKSQEYLWDPIKLPYRVQTKPLIADGIVYIPSYHDLVALNSSNGTVKWHYKEFGKREGESIRAPLAISNDILYVPTAGGNVYEVKEK</sequence>
<protein>
    <recommendedName>
        <fullName evidence="1">Pyrrolo-quinoline quinone repeat domain-containing protein</fullName>
    </recommendedName>
</protein>
<dbReference type="InterPro" id="IPR011047">
    <property type="entry name" value="Quinoprotein_ADH-like_sf"/>
</dbReference>
<dbReference type="PROSITE" id="PS51257">
    <property type="entry name" value="PROKAR_LIPOPROTEIN"/>
    <property type="match status" value="1"/>
</dbReference>
<dbReference type="PANTHER" id="PTHR34512:SF30">
    <property type="entry name" value="OUTER MEMBRANE PROTEIN ASSEMBLY FACTOR BAMB"/>
    <property type="match status" value="1"/>
</dbReference>
<dbReference type="Gene3D" id="2.130.10.10">
    <property type="entry name" value="YVTN repeat-like/Quinoprotein amine dehydrogenase"/>
    <property type="match status" value="2"/>
</dbReference>
<dbReference type="EMBL" id="CP040330">
    <property type="protein sequence ID" value="QCS41604.1"/>
    <property type="molecule type" value="Genomic_DNA"/>
</dbReference>
<dbReference type="PANTHER" id="PTHR34512">
    <property type="entry name" value="CELL SURFACE PROTEIN"/>
    <property type="match status" value="1"/>
</dbReference>
<dbReference type="Pfam" id="PF13360">
    <property type="entry name" value="PQQ_2"/>
    <property type="match status" value="1"/>
</dbReference>